<keyword evidence="2" id="KW-1185">Reference proteome</keyword>
<name>A0ABZ2Y314_9FIRM</name>
<dbReference type="EMBL" id="CP121687">
    <property type="protein sequence ID" value="WZL68839.1"/>
    <property type="molecule type" value="Genomic_DNA"/>
</dbReference>
<dbReference type="Proteomes" id="UP001486565">
    <property type="component" value="Chromosome"/>
</dbReference>
<evidence type="ECO:0000313" key="1">
    <source>
        <dbReference type="EMBL" id="WZL68839.1"/>
    </source>
</evidence>
<sequence length="139" mass="16228">MRTVNCARCGRLYEYNGISDYCPICMQYDEANFQRIKEYLNEHPKATVMQVATGLDIPVKMIKKYLREGRLEIVEAENFFLECEKCGVPIKTGRFCDSCIRDLDSGIKKVINEAKSNINNINNRRSDEKMRYLDKNKIK</sequence>
<reference evidence="1 2" key="1">
    <citation type="submission" date="2023-03" db="EMBL/GenBank/DDBJ databases">
        <title>Novel Species.</title>
        <authorList>
            <person name="Ma S."/>
        </authorList>
    </citation>
    <scope>NUCLEOTIDE SEQUENCE [LARGE SCALE GENOMIC DNA]</scope>
    <source>
        <strain evidence="1 2">LIND6LT2</strain>
    </source>
</reference>
<protein>
    <submittedName>
        <fullName evidence="1">MerR family transcriptional regulator</fullName>
    </submittedName>
</protein>
<accession>A0ABZ2Y314</accession>
<proteinExistence type="predicted"/>
<evidence type="ECO:0000313" key="2">
    <source>
        <dbReference type="Proteomes" id="UP001486565"/>
    </source>
</evidence>
<gene>
    <name evidence="1" type="ORF">QBE51_08355</name>
</gene>
<dbReference type="RefSeq" id="WP_341875845.1">
    <property type="nucleotide sequence ID" value="NZ_CP121687.1"/>
</dbReference>
<organism evidence="1 2">
    <name type="scientific">Defluviitalea saccharophila</name>
    <dbReference type="NCBI Taxonomy" id="879970"/>
    <lineage>
        <taxon>Bacteria</taxon>
        <taxon>Bacillati</taxon>
        <taxon>Bacillota</taxon>
        <taxon>Clostridia</taxon>
        <taxon>Lachnospirales</taxon>
        <taxon>Defluviitaleaceae</taxon>
        <taxon>Defluviitalea</taxon>
    </lineage>
</organism>